<comment type="caution">
    <text evidence="3">The sequence shown here is derived from an EMBL/GenBank/DDBJ whole genome shotgun (WGS) entry which is preliminary data.</text>
</comment>
<feature type="signal peptide" evidence="1">
    <location>
        <begin position="1"/>
        <end position="24"/>
    </location>
</feature>
<dbReference type="AlphaFoldDB" id="A0A371P1Q0"/>
<dbReference type="InterPro" id="IPR011583">
    <property type="entry name" value="Chitinase_II/V-like_cat"/>
</dbReference>
<feature type="chain" id="PRO_5016951749" evidence="1">
    <location>
        <begin position="25"/>
        <end position="321"/>
    </location>
</feature>
<dbReference type="PANTHER" id="PTHR46066:SF2">
    <property type="entry name" value="CHITINASE DOMAIN-CONTAINING PROTEIN 1"/>
    <property type="match status" value="1"/>
</dbReference>
<dbReference type="Pfam" id="PF00704">
    <property type="entry name" value="Glyco_hydro_18"/>
    <property type="match status" value="1"/>
</dbReference>
<dbReference type="InterPro" id="IPR017853">
    <property type="entry name" value="GH"/>
</dbReference>
<dbReference type="GO" id="GO:0008061">
    <property type="term" value="F:chitin binding"/>
    <property type="evidence" value="ECO:0007669"/>
    <property type="project" value="InterPro"/>
</dbReference>
<evidence type="ECO:0000259" key="2">
    <source>
        <dbReference type="PROSITE" id="PS51910"/>
    </source>
</evidence>
<keyword evidence="4" id="KW-1185">Reference proteome</keyword>
<keyword evidence="3" id="KW-0378">Hydrolase</keyword>
<dbReference type="PANTHER" id="PTHR46066">
    <property type="entry name" value="CHITINASE DOMAIN-CONTAINING PROTEIN 1 FAMILY MEMBER"/>
    <property type="match status" value="1"/>
</dbReference>
<dbReference type="Gene3D" id="3.20.20.80">
    <property type="entry name" value="Glycosidases"/>
    <property type="match status" value="1"/>
</dbReference>
<protein>
    <submittedName>
        <fullName evidence="3">Hydrolase</fullName>
    </submittedName>
</protein>
<gene>
    <name evidence="3" type="ORF">DX116_11535</name>
</gene>
<dbReference type="GO" id="GO:0016787">
    <property type="term" value="F:hydrolase activity"/>
    <property type="evidence" value="ECO:0007669"/>
    <property type="project" value="UniProtKB-KW"/>
</dbReference>
<evidence type="ECO:0000313" key="3">
    <source>
        <dbReference type="EMBL" id="REK69821.1"/>
    </source>
</evidence>
<dbReference type="SMART" id="SM00636">
    <property type="entry name" value="Glyco_18"/>
    <property type="match status" value="1"/>
</dbReference>
<dbReference type="SUPFAM" id="SSF51445">
    <property type="entry name" value="(Trans)glycosidases"/>
    <property type="match status" value="1"/>
</dbReference>
<dbReference type="GO" id="GO:0005975">
    <property type="term" value="P:carbohydrate metabolic process"/>
    <property type="evidence" value="ECO:0007669"/>
    <property type="project" value="InterPro"/>
</dbReference>
<dbReference type="RefSeq" id="WP_119704420.1">
    <property type="nucleotide sequence ID" value="NZ_JBHSOI010000002.1"/>
</dbReference>
<evidence type="ECO:0000256" key="1">
    <source>
        <dbReference type="SAM" id="SignalP"/>
    </source>
</evidence>
<sequence length="321" mass="34772">MTRRSVLVLVSVVALGAGTITSSAADRPRVNATGYAMAGSAKPSDVTRDGGYLRTIGIDGVTLDGPAAVTSVGADAQRLRRSAQRHRRKAVLLVSNYTDALGDFDEPLAHRMLTSPRHRASVVKDLVRAARGFDGVQIDLESLEARDREGLLAFTRELRAALPGRSLSMAVMASTDDRGYRARGYDLVALADSLDRVVLMAYDQHGPWSSAGPIGSLPWVRRQLAYVVQVLPRAKVDLGVAAYGYQWGGGADQVSVPQARATAGKRARWSARHGEWTARLPNGRRLWWSDRRSLVAREKIARSAGVHGVAIWQIGSSGRLR</sequence>
<proteinExistence type="predicted"/>
<keyword evidence="1" id="KW-0732">Signal</keyword>
<reference evidence="3 4" key="1">
    <citation type="submission" date="2018-08" db="EMBL/GenBank/DDBJ databases">
        <title>Aeromicrobium sp. M2KJ-4, whole genome shotgun sequence.</title>
        <authorList>
            <person name="Tuo L."/>
        </authorList>
    </citation>
    <scope>NUCLEOTIDE SEQUENCE [LARGE SCALE GENOMIC DNA]</scope>
    <source>
        <strain evidence="3 4">M2KJ-4</strain>
    </source>
</reference>
<dbReference type="OrthoDB" id="276604at2"/>
<accession>A0A371P1Q0</accession>
<feature type="domain" description="GH18" evidence="2">
    <location>
        <begin position="9"/>
        <end position="321"/>
    </location>
</feature>
<dbReference type="Proteomes" id="UP000265581">
    <property type="component" value="Unassembled WGS sequence"/>
</dbReference>
<dbReference type="PROSITE" id="PS51910">
    <property type="entry name" value="GH18_2"/>
    <property type="match status" value="1"/>
</dbReference>
<dbReference type="EMBL" id="QUBR01000002">
    <property type="protein sequence ID" value="REK69821.1"/>
    <property type="molecule type" value="Genomic_DNA"/>
</dbReference>
<evidence type="ECO:0000313" key="4">
    <source>
        <dbReference type="Proteomes" id="UP000265581"/>
    </source>
</evidence>
<dbReference type="Gene3D" id="3.10.50.10">
    <property type="match status" value="1"/>
</dbReference>
<organism evidence="3 4">
    <name type="scientific">Aeromicrobium endophyticum</name>
    <dbReference type="NCBI Taxonomy" id="2292704"/>
    <lineage>
        <taxon>Bacteria</taxon>
        <taxon>Bacillati</taxon>
        <taxon>Actinomycetota</taxon>
        <taxon>Actinomycetes</taxon>
        <taxon>Propionibacteriales</taxon>
        <taxon>Nocardioidaceae</taxon>
        <taxon>Aeromicrobium</taxon>
    </lineage>
</organism>
<dbReference type="InterPro" id="IPR029070">
    <property type="entry name" value="Chitinase_insertion_sf"/>
</dbReference>
<name>A0A371P1Q0_9ACTN</name>
<dbReference type="InterPro" id="IPR001223">
    <property type="entry name" value="Glyco_hydro18_cat"/>
</dbReference>